<evidence type="ECO:0000313" key="2">
    <source>
        <dbReference type="Proteomes" id="UP001433268"/>
    </source>
</evidence>
<dbReference type="RefSeq" id="XP_066664014.1">
    <property type="nucleotide sequence ID" value="XM_066818322.1"/>
</dbReference>
<dbReference type="EMBL" id="JAQQWN010000009">
    <property type="protein sequence ID" value="KAK8067261.1"/>
    <property type="molecule type" value="Genomic_DNA"/>
</dbReference>
<proteinExistence type="predicted"/>
<sequence>METSSKVQSERPPLAALLLSSVDPCPVEWGDGPFGPGEVHRPECETLDLFLEAGCEQRLEDLRAPSWQPASTHAKRIYLLHMRKRRQALKDLALQYLPETWIESLGVSSSVVLDANVVALVETLQALKIQLSPELEGLHREYTYATSGGSIYHYVQNVVDAEIVWDLGFRDVSALDKHGRSAISKTRDVPYIGWLRAHGVDVFATWPVGLKQAGNTTITHYVASVIMAEIAQEGHNANDRTSIGQLAPVLFSEIHDGCGCRCANGHGCSPLLSGLKAACRTTAGLEDIYDAFIESFAAHINLEVAKAVTRLFTFEALSLPHTCCVFEDNDFRRQHVEADIPELDKVFPQEIKRFGEYIDVFPQELEALHDHSAINAEILKDFLHTRWTNTMQDELTRDFNEDTDRRHLDEAAALGVVWHATGPDETPNFSSLEYWVGEIDRISEGKPTTYQNYRTV</sequence>
<name>A0ABR1V7U5_9PEZI</name>
<organism evidence="1 2">
    <name type="scientific">Apiospora hydei</name>
    <dbReference type="NCBI Taxonomy" id="1337664"/>
    <lineage>
        <taxon>Eukaryota</taxon>
        <taxon>Fungi</taxon>
        <taxon>Dikarya</taxon>
        <taxon>Ascomycota</taxon>
        <taxon>Pezizomycotina</taxon>
        <taxon>Sordariomycetes</taxon>
        <taxon>Xylariomycetidae</taxon>
        <taxon>Amphisphaeriales</taxon>
        <taxon>Apiosporaceae</taxon>
        <taxon>Apiospora</taxon>
    </lineage>
</organism>
<gene>
    <name evidence="1" type="ORF">PG997_014008</name>
</gene>
<comment type="caution">
    <text evidence="1">The sequence shown here is derived from an EMBL/GenBank/DDBJ whole genome shotgun (WGS) entry which is preliminary data.</text>
</comment>
<reference evidence="1 2" key="1">
    <citation type="submission" date="2023-01" db="EMBL/GenBank/DDBJ databases">
        <title>Analysis of 21 Apiospora genomes using comparative genomics revels a genus with tremendous synthesis potential of carbohydrate active enzymes and secondary metabolites.</title>
        <authorList>
            <person name="Sorensen T."/>
        </authorList>
    </citation>
    <scope>NUCLEOTIDE SEQUENCE [LARGE SCALE GENOMIC DNA]</scope>
    <source>
        <strain evidence="1 2">CBS 114990</strain>
    </source>
</reference>
<dbReference type="Proteomes" id="UP001433268">
    <property type="component" value="Unassembled WGS sequence"/>
</dbReference>
<evidence type="ECO:0000313" key="1">
    <source>
        <dbReference type="EMBL" id="KAK8067261.1"/>
    </source>
</evidence>
<keyword evidence="2" id="KW-1185">Reference proteome</keyword>
<protein>
    <submittedName>
        <fullName evidence="1">Uncharacterized protein</fullName>
    </submittedName>
</protein>
<accession>A0ABR1V7U5</accession>
<dbReference type="GeneID" id="92051382"/>